<keyword evidence="19" id="KW-1185">Reference proteome</keyword>
<feature type="domain" description="Tetrapyrrole biosynthesis glutamyl-tRNA reductase dimerisation" evidence="15">
    <location>
        <begin position="321"/>
        <end position="416"/>
    </location>
</feature>
<keyword evidence="6 9" id="KW-0627">Porphyrin biosynthesis</keyword>
<dbReference type="GO" id="GO:0050661">
    <property type="term" value="F:NADP binding"/>
    <property type="evidence" value="ECO:0007669"/>
    <property type="project" value="InterPro"/>
</dbReference>
<comment type="pathway">
    <text evidence="1 9 14">Porphyrin-containing compound metabolism; protoporphyrin-IX biosynthesis; 5-aminolevulinate from L-glutamyl-tRNA(Glu): step 1/2.</text>
</comment>
<dbReference type="FunFam" id="3.40.50.720:FF:000031">
    <property type="entry name" value="Glutamyl-tRNA reductase"/>
    <property type="match status" value="1"/>
</dbReference>
<dbReference type="STRING" id="880157.AB204_17840"/>
<dbReference type="GO" id="GO:0008883">
    <property type="term" value="F:glutamyl-tRNA reductase activity"/>
    <property type="evidence" value="ECO:0007669"/>
    <property type="project" value="UniProtKB-UniRule"/>
</dbReference>
<dbReference type="SUPFAM" id="SSF51735">
    <property type="entry name" value="NAD(P)-binding Rossmann-fold domains"/>
    <property type="match status" value="1"/>
</dbReference>
<dbReference type="RefSeq" id="WP_047964719.1">
    <property type="nucleotide sequence ID" value="NZ_CAWMBG010000145.1"/>
</dbReference>
<evidence type="ECO:0000256" key="7">
    <source>
        <dbReference type="ARBA" id="ARBA00047464"/>
    </source>
</evidence>
<dbReference type="Proteomes" id="UP000036277">
    <property type="component" value="Unassembled WGS sequence"/>
</dbReference>
<comment type="caution">
    <text evidence="18">The sequence shown here is derived from an EMBL/GenBank/DDBJ whole genome shotgun (WGS) entry which is preliminary data.</text>
</comment>
<evidence type="ECO:0000256" key="8">
    <source>
        <dbReference type="ARBA" id="ARBA00068659"/>
    </source>
</evidence>
<dbReference type="PANTHER" id="PTHR43013:SF1">
    <property type="entry name" value="GLUTAMYL-TRNA REDUCTASE"/>
    <property type="match status" value="1"/>
</dbReference>
<dbReference type="InterPro" id="IPR000343">
    <property type="entry name" value="4pyrrol_synth_GluRdtase"/>
</dbReference>
<evidence type="ECO:0000256" key="3">
    <source>
        <dbReference type="ARBA" id="ARBA00012970"/>
    </source>
</evidence>
<dbReference type="Gene3D" id="3.30.460.30">
    <property type="entry name" value="Glutamyl-tRNA reductase, N-terminal domain"/>
    <property type="match status" value="1"/>
</dbReference>
<evidence type="ECO:0000256" key="2">
    <source>
        <dbReference type="ARBA" id="ARBA00005916"/>
    </source>
</evidence>
<dbReference type="Gene3D" id="3.40.50.720">
    <property type="entry name" value="NAD(P)-binding Rossmann-like Domain"/>
    <property type="match status" value="1"/>
</dbReference>
<feature type="binding site" evidence="9 11">
    <location>
        <position position="109"/>
    </location>
    <ligand>
        <name>substrate</name>
    </ligand>
</feature>
<name>A0A0J5FNE3_9GAMM</name>
<dbReference type="Pfam" id="PF05201">
    <property type="entry name" value="GlutR_N"/>
    <property type="match status" value="1"/>
</dbReference>
<evidence type="ECO:0000259" key="17">
    <source>
        <dbReference type="Pfam" id="PF05201"/>
    </source>
</evidence>
<comment type="miscellaneous">
    <text evidence="9">During catalysis, the active site Cys acts as a nucleophile attacking the alpha-carbonyl group of tRNA-bound glutamate with the formation of a thioester intermediate between enzyme and glutamate, and the concomitant release of tRNA(Glu). The thioester intermediate is finally reduced by direct hydride transfer from NADPH, to form the product GSA.</text>
</comment>
<accession>A0A0J5FNE3</accession>
<comment type="domain">
    <text evidence="9">Possesses an unusual extended V-shaped dimeric structure with each monomer consisting of three distinct domains arranged along a curved 'spinal' alpha-helix. The N-terminal catalytic domain specifically recognizes the glutamate moiety of the substrate. The second domain is the NADPH-binding domain, and the third C-terminal domain is responsible for dimerization.</text>
</comment>
<evidence type="ECO:0000256" key="11">
    <source>
        <dbReference type="PIRSR" id="PIRSR000445-2"/>
    </source>
</evidence>
<dbReference type="InterPro" id="IPR036453">
    <property type="entry name" value="GluRdtase_dimer_dom_sf"/>
</dbReference>
<dbReference type="NCBIfam" id="TIGR01035">
    <property type="entry name" value="hemA"/>
    <property type="match status" value="1"/>
</dbReference>
<evidence type="ECO:0000256" key="5">
    <source>
        <dbReference type="ARBA" id="ARBA00023002"/>
    </source>
</evidence>
<feature type="binding site" evidence="9 12">
    <location>
        <begin position="189"/>
        <end position="194"/>
    </location>
    <ligand>
        <name>NADP(+)</name>
        <dbReference type="ChEBI" id="CHEBI:58349"/>
    </ligand>
</feature>
<dbReference type="InterPro" id="IPR015896">
    <property type="entry name" value="4pyrrol_synth_GluRdtase_dimer"/>
</dbReference>
<dbReference type="InterPro" id="IPR036291">
    <property type="entry name" value="NAD(P)-bd_dom_sf"/>
</dbReference>
<evidence type="ECO:0000256" key="10">
    <source>
        <dbReference type="PIRSR" id="PIRSR000445-1"/>
    </source>
</evidence>
<evidence type="ECO:0000256" key="1">
    <source>
        <dbReference type="ARBA" id="ARBA00005059"/>
    </source>
</evidence>
<evidence type="ECO:0000313" key="18">
    <source>
        <dbReference type="EMBL" id="KMJ43793.1"/>
    </source>
</evidence>
<comment type="function">
    <text evidence="9">Catalyzes the NADPH-dependent reduction of glutamyl-tRNA(Glu) to glutamate 1-semialdehyde (GSA).</text>
</comment>
<feature type="binding site" evidence="9 11">
    <location>
        <begin position="49"/>
        <end position="52"/>
    </location>
    <ligand>
        <name>substrate</name>
    </ligand>
</feature>
<dbReference type="InterPro" id="IPR006151">
    <property type="entry name" value="Shikm_DH/Glu-tRNA_Rdtase"/>
</dbReference>
<feature type="domain" description="Quinate/shikimate 5-dehydrogenase/glutamyl-tRNA reductase" evidence="16">
    <location>
        <begin position="172"/>
        <end position="306"/>
    </location>
</feature>
<feature type="site" description="Important for activity" evidence="9 13">
    <location>
        <position position="99"/>
    </location>
</feature>
<dbReference type="UniPathway" id="UPA00251">
    <property type="reaction ID" value="UER00316"/>
</dbReference>
<sequence>MTLLALGINHKTAPVSLRERVAFSPDTIGLALDDLLRQPLVRGGVVLSTCNRTELYLSVEQQDNFKEQLINWLCRYHQLNPEDLKSSLYWHLNDEAVSHLMRVASGLDSLVLGEPQIFGQVKKAFAESQNYQSLSGELERLFQKSFSVAKRVRTETEIGANAVSVAFAACTLARQIFESLSQLSILLVGAGETIELVARHLKEHGVRHMMIANRTKERAQKLASEVNAEVISLPDIDTRLAEADIVISSTASPLPIIGKGMVERALKVRRNQPMLLIDIAVPRDIEPDVEKLSDVYLYSVDDLQAIIQQNLAQRKAAAIVAEGIVQQESSHFMDWLRSQGAVNTIREYREQAEKIRAEMTAKALMSIKQGADAEQIINQLTHQLTNRLIHTPTKSLQQAASDGDLERLNLLRDSLGLDHN</sequence>
<evidence type="ECO:0000259" key="16">
    <source>
        <dbReference type="Pfam" id="PF01488"/>
    </source>
</evidence>
<reference evidence="18 19" key="1">
    <citation type="submission" date="2015-06" db="EMBL/GenBank/DDBJ databases">
        <title>Draft Whole-Genome Sequence of the Entomopathogenic Bacterium Xenorhabdus khoisanae.</title>
        <authorList>
            <person name="Naidoo S."/>
            <person name="Featherston J."/>
            <person name="Gray V.M."/>
        </authorList>
    </citation>
    <scope>NUCLEOTIDE SEQUENCE [LARGE SCALE GENOMIC DNA]</scope>
    <source>
        <strain evidence="18 19">MCB</strain>
    </source>
</reference>
<dbReference type="InterPro" id="IPR015895">
    <property type="entry name" value="4pyrrol_synth_GluRdtase_N"/>
</dbReference>
<evidence type="ECO:0000313" key="19">
    <source>
        <dbReference type="Proteomes" id="UP000036277"/>
    </source>
</evidence>
<proteinExistence type="inferred from homology"/>
<evidence type="ECO:0000256" key="4">
    <source>
        <dbReference type="ARBA" id="ARBA00022857"/>
    </source>
</evidence>
<keyword evidence="5 9" id="KW-0560">Oxidoreductase</keyword>
<feature type="domain" description="Glutamyl-tRNA reductase N-terminal" evidence="17">
    <location>
        <begin position="6"/>
        <end position="156"/>
    </location>
</feature>
<evidence type="ECO:0000256" key="14">
    <source>
        <dbReference type="RuleBase" id="RU000584"/>
    </source>
</evidence>
<dbReference type="FunFam" id="3.30.460.30:FF:000001">
    <property type="entry name" value="Glutamyl-tRNA reductase"/>
    <property type="match status" value="1"/>
</dbReference>
<dbReference type="EC" id="1.2.1.70" evidence="3 9"/>
<dbReference type="PANTHER" id="PTHR43013">
    <property type="entry name" value="GLUTAMYL-TRNA REDUCTASE"/>
    <property type="match status" value="1"/>
</dbReference>
<evidence type="ECO:0000256" key="6">
    <source>
        <dbReference type="ARBA" id="ARBA00023244"/>
    </source>
</evidence>
<dbReference type="PATRIC" id="fig|880157.4.peg.3829"/>
<feature type="binding site" evidence="9 11">
    <location>
        <begin position="114"/>
        <end position="116"/>
    </location>
    <ligand>
        <name>substrate</name>
    </ligand>
</feature>
<dbReference type="Pfam" id="PF01488">
    <property type="entry name" value="Shikimate_DH"/>
    <property type="match status" value="1"/>
</dbReference>
<evidence type="ECO:0000256" key="9">
    <source>
        <dbReference type="HAMAP-Rule" id="MF_00087"/>
    </source>
</evidence>
<dbReference type="SUPFAM" id="SSF69075">
    <property type="entry name" value="Glutamyl tRNA-reductase dimerization domain"/>
    <property type="match status" value="1"/>
</dbReference>
<evidence type="ECO:0000256" key="13">
    <source>
        <dbReference type="PIRSR" id="PIRSR000445-4"/>
    </source>
</evidence>
<comment type="subunit">
    <text evidence="9">Homodimer.</text>
</comment>
<dbReference type="OrthoDB" id="110209at2"/>
<comment type="catalytic activity">
    <reaction evidence="7 9 14">
        <text>(S)-4-amino-5-oxopentanoate + tRNA(Glu) + NADP(+) = L-glutamyl-tRNA(Glu) + NADPH + H(+)</text>
        <dbReference type="Rhea" id="RHEA:12344"/>
        <dbReference type="Rhea" id="RHEA-COMP:9663"/>
        <dbReference type="Rhea" id="RHEA-COMP:9680"/>
        <dbReference type="ChEBI" id="CHEBI:15378"/>
        <dbReference type="ChEBI" id="CHEBI:57501"/>
        <dbReference type="ChEBI" id="CHEBI:57783"/>
        <dbReference type="ChEBI" id="CHEBI:58349"/>
        <dbReference type="ChEBI" id="CHEBI:78442"/>
        <dbReference type="ChEBI" id="CHEBI:78520"/>
        <dbReference type="EC" id="1.2.1.70"/>
    </reaction>
</comment>
<gene>
    <name evidence="9 18" type="primary">hemA</name>
    <name evidence="18" type="ORF">AB204_17840</name>
</gene>
<dbReference type="AlphaFoldDB" id="A0A0J5FNE3"/>
<comment type="similarity">
    <text evidence="2 9 14">Belongs to the glutamyl-tRNA reductase family.</text>
</comment>
<dbReference type="CDD" id="cd05213">
    <property type="entry name" value="NAD_bind_Glutamyl_tRNA_reduct"/>
    <property type="match status" value="1"/>
</dbReference>
<feature type="binding site" evidence="9 11">
    <location>
        <position position="120"/>
    </location>
    <ligand>
        <name>substrate</name>
    </ligand>
</feature>
<keyword evidence="4 9" id="KW-0521">NADP</keyword>
<dbReference type="HAMAP" id="MF_00087">
    <property type="entry name" value="Glu_tRNA_reductase"/>
    <property type="match status" value="1"/>
</dbReference>
<protein>
    <recommendedName>
        <fullName evidence="8 9">Glutamyl-tRNA reductase</fullName>
        <shortName evidence="9">GluTR</shortName>
        <ecNumber evidence="3 9">1.2.1.70</ecNumber>
    </recommendedName>
</protein>
<dbReference type="Pfam" id="PF00745">
    <property type="entry name" value="GlutR_dimer"/>
    <property type="match status" value="1"/>
</dbReference>
<organism evidence="18 19">
    <name type="scientific">Xenorhabdus khoisanae</name>
    <dbReference type="NCBI Taxonomy" id="880157"/>
    <lineage>
        <taxon>Bacteria</taxon>
        <taxon>Pseudomonadati</taxon>
        <taxon>Pseudomonadota</taxon>
        <taxon>Gammaproteobacteria</taxon>
        <taxon>Enterobacterales</taxon>
        <taxon>Morganellaceae</taxon>
        <taxon>Xenorhabdus</taxon>
    </lineage>
</organism>
<evidence type="ECO:0000256" key="12">
    <source>
        <dbReference type="PIRSR" id="PIRSR000445-3"/>
    </source>
</evidence>
<dbReference type="PIRSF" id="PIRSF000445">
    <property type="entry name" value="4pyrrol_synth_GluRdtase"/>
    <property type="match status" value="1"/>
</dbReference>
<dbReference type="SUPFAM" id="SSF69742">
    <property type="entry name" value="Glutamyl tRNA-reductase catalytic, N-terminal domain"/>
    <property type="match status" value="1"/>
</dbReference>
<evidence type="ECO:0000259" key="15">
    <source>
        <dbReference type="Pfam" id="PF00745"/>
    </source>
</evidence>
<dbReference type="InterPro" id="IPR036343">
    <property type="entry name" value="GluRdtase_N_sf"/>
</dbReference>
<feature type="active site" description="Nucleophile" evidence="9 10">
    <location>
        <position position="50"/>
    </location>
</feature>
<dbReference type="EMBL" id="LFCV01000145">
    <property type="protein sequence ID" value="KMJ43793.1"/>
    <property type="molecule type" value="Genomic_DNA"/>
</dbReference>
<dbReference type="GO" id="GO:0019353">
    <property type="term" value="P:protoporphyrinogen IX biosynthetic process from glutamate"/>
    <property type="evidence" value="ECO:0007669"/>
    <property type="project" value="TreeGrafter"/>
</dbReference>